<feature type="compositionally biased region" description="Basic and acidic residues" evidence="6">
    <location>
        <begin position="397"/>
        <end position="408"/>
    </location>
</feature>
<proteinExistence type="inferred from homology"/>
<sequence length="472" mass="50622">MGKLKSLGLVSVGAIAGILVSIGLTAVAQRETRATLPLDELRQFTDVFGAIKANYVEPVEDKKLITEAISGMLSGLDPHSAYLDADAYRELQVGTQGEFGGLGIEVGTEDGFVKVVSPIEDTPAARAGVKAGDLIIKIDEKPTKGMSLGDAVKLMRGKPKSKIVLTISRKGETQPLVIPIIRDVIRVQSVKSKMIEPGYAWVRVTQFQEHTVENLVRHIENLWKQGPVKGFVLDLRNDPGGLLHGAVGVSAAFLPPGTLVVSTDGRTEDASRKYIASPEDYLRGTRDDVLRRLPASVRTVPMVVLVNGGSASASEIVAGALQDHKRAVVLGTQTFGKGSVQSILPLSNTTAIKLTTARYYTPSGRSIQAKGITPDYIVEETPEGDLSSFRVREADLTRHLSNGREPEGKPAAPRGQEEVDPKLRDRKPIEFGSADDHQLRQALNLLQGRPVEVAKAKDESGSAPNGADKAAK</sequence>
<dbReference type="FunFam" id="3.90.226.10:FF:000029">
    <property type="entry name" value="Peptidase, S41 family"/>
    <property type="match status" value="1"/>
</dbReference>
<dbReference type="CDD" id="cd07560">
    <property type="entry name" value="Peptidase_S41_CPP"/>
    <property type="match status" value="1"/>
</dbReference>
<dbReference type="NCBIfam" id="TIGR00225">
    <property type="entry name" value="prc"/>
    <property type="match status" value="1"/>
</dbReference>
<evidence type="ECO:0000256" key="1">
    <source>
        <dbReference type="ARBA" id="ARBA00009179"/>
    </source>
</evidence>
<dbReference type="GO" id="GO:0006508">
    <property type="term" value="P:proteolysis"/>
    <property type="evidence" value="ECO:0007669"/>
    <property type="project" value="UniProtKB-KW"/>
</dbReference>
<evidence type="ECO:0000256" key="3">
    <source>
        <dbReference type="ARBA" id="ARBA00022801"/>
    </source>
</evidence>
<dbReference type="PROSITE" id="PS50106">
    <property type="entry name" value="PDZ"/>
    <property type="match status" value="1"/>
</dbReference>
<keyword evidence="3 5" id="KW-0378">Hydrolase</keyword>
<keyword evidence="9" id="KW-1185">Reference proteome</keyword>
<dbReference type="InterPro" id="IPR036034">
    <property type="entry name" value="PDZ_sf"/>
</dbReference>
<comment type="caution">
    <text evidence="8">The sequence shown here is derived from an EMBL/GenBank/DDBJ whole genome shotgun (WGS) entry which is preliminary data.</text>
</comment>
<gene>
    <name evidence="8" type="ORF">FHP08_11475</name>
</gene>
<dbReference type="Gene3D" id="3.30.750.44">
    <property type="match status" value="1"/>
</dbReference>
<dbReference type="AlphaFoldDB" id="A0A5C8NW17"/>
<dbReference type="SUPFAM" id="SSF50156">
    <property type="entry name" value="PDZ domain-like"/>
    <property type="match status" value="1"/>
</dbReference>
<dbReference type="OrthoDB" id="9812068at2"/>
<name>A0A5C8NW17_9BURK</name>
<dbReference type="Gene3D" id="2.30.42.10">
    <property type="match status" value="1"/>
</dbReference>
<dbReference type="SUPFAM" id="SSF52096">
    <property type="entry name" value="ClpP/crotonase"/>
    <property type="match status" value="1"/>
</dbReference>
<dbReference type="InterPro" id="IPR005151">
    <property type="entry name" value="Tail-specific_protease"/>
</dbReference>
<evidence type="ECO:0000256" key="2">
    <source>
        <dbReference type="ARBA" id="ARBA00022670"/>
    </source>
</evidence>
<evidence type="ECO:0000313" key="9">
    <source>
        <dbReference type="Proteomes" id="UP000321548"/>
    </source>
</evidence>
<dbReference type="RefSeq" id="WP_147704591.1">
    <property type="nucleotide sequence ID" value="NZ_VDUY01000004.1"/>
</dbReference>
<dbReference type="Pfam" id="PF03572">
    <property type="entry name" value="Peptidase_S41"/>
    <property type="match status" value="1"/>
</dbReference>
<comment type="similarity">
    <text evidence="1 5">Belongs to the peptidase S41A family.</text>
</comment>
<evidence type="ECO:0000256" key="4">
    <source>
        <dbReference type="ARBA" id="ARBA00022825"/>
    </source>
</evidence>
<dbReference type="Gene3D" id="3.90.226.10">
    <property type="entry name" value="2-enoyl-CoA Hydratase, Chain A, domain 1"/>
    <property type="match status" value="1"/>
</dbReference>
<dbReference type="InterPro" id="IPR029045">
    <property type="entry name" value="ClpP/crotonase-like_dom_sf"/>
</dbReference>
<dbReference type="Pfam" id="PF17820">
    <property type="entry name" value="PDZ_6"/>
    <property type="match status" value="1"/>
</dbReference>
<dbReference type="Proteomes" id="UP000321548">
    <property type="component" value="Unassembled WGS sequence"/>
</dbReference>
<dbReference type="GO" id="GO:0008236">
    <property type="term" value="F:serine-type peptidase activity"/>
    <property type="evidence" value="ECO:0007669"/>
    <property type="project" value="UniProtKB-KW"/>
</dbReference>
<evidence type="ECO:0000256" key="5">
    <source>
        <dbReference type="RuleBase" id="RU004404"/>
    </source>
</evidence>
<evidence type="ECO:0000259" key="7">
    <source>
        <dbReference type="PROSITE" id="PS50106"/>
    </source>
</evidence>
<evidence type="ECO:0000256" key="6">
    <source>
        <dbReference type="SAM" id="MobiDB-lite"/>
    </source>
</evidence>
<accession>A0A5C8NW17</accession>
<keyword evidence="2 5" id="KW-0645">Protease</keyword>
<feature type="compositionally biased region" description="Basic and acidic residues" evidence="6">
    <location>
        <begin position="415"/>
        <end position="438"/>
    </location>
</feature>
<dbReference type="SMART" id="SM00245">
    <property type="entry name" value="TSPc"/>
    <property type="match status" value="1"/>
</dbReference>
<dbReference type="InterPro" id="IPR004447">
    <property type="entry name" value="Peptidase_S41A"/>
</dbReference>
<dbReference type="PANTHER" id="PTHR32060">
    <property type="entry name" value="TAIL-SPECIFIC PROTEASE"/>
    <property type="match status" value="1"/>
</dbReference>
<dbReference type="GO" id="GO:0004175">
    <property type="term" value="F:endopeptidase activity"/>
    <property type="evidence" value="ECO:0007669"/>
    <property type="project" value="TreeGrafter"/>
</dbReference>
<dbReference type="InterPro" id="IPR041489">
    <property type="entry name" value="PDZ_6"/>
</dbReference>
<organism evidence="8 9">
    <name type="scientific">Zeimonas arvi</name>
    <dbReference type="NCBI Taxonomy" id="2498847"/>
    <lineage>
        <taxon>Bacteria</taxon>
        <taxon>Pseudomonadati</taxon>
        <taxon>Pseudomonadota</taxon>
        <taxon>Betaproteobacteria</taxon>
        <taxon>Burkholderiales</taxon>
        <taxon>Burkholderiaceae</taxon>
        <taxon>Zeimonas</taxon>
    </lineage>
</organism>
<dbReference type="CDD" id="cd06782">
    <property type="entry name" value="cpPDZ_CPP-like"/>
    <property type="match status" value="1"/>
</dbReference>
<evidence type="ECO:0000313" key="8">
    <source>
        <dbReference type="EMBL" id="TXL65396.1"/>
    </source>
</evidence>
<feature type="region of interest" description="Disordered" evidence="6">
    <location>
        <begin position="450"/>
        <end position="472"/>
    </location>
</feature>
<dbReference type="InterPro" id="IPR055210">
    <property type="entry name" value="CtpA/B_N"/>
</dbReference>
<dbReference type="InterPro" id="IPR001478">
    <property type="entry name" value="PDZ"/>
</dbReference>
<dbReference type="Pfam" id="PF22694">
    <property type="entry name" value="CtpB_N-like"/>
    <property type="match status" value="1"/>
</dbReference>
<dbReference type="GO" id="GO:0007165">
    <property type="term" value="P:signal transduction"/>
    <property type="evidence" value="ECO:0007669"/>
    <property type="project" value="TreeGrafter"/>
</dbReference>
<dbReference type="FunFam" id="2.30.42.10:FF:000063">
    <property type="entry name" value="Peptidase, S41 family"/>
    <property type="match status" value="1"/>
</dbReference>
<dbReference type="PANTHER" id="PTHR32060:SF30">
    <property type="entry name" value="CARBOXY-TERMINAL PROCESSING PROTEASE CTPA"/>
    <property type="match status" value="1"/>
</dbReference>
<feature type="region of interest" description="Disordered" evidence="6">
    <location>
        <begin position="397"/>
        <end position="438"/>
    </location>
</feature>
<protein>
    <submittedName>
        <fullName evidence="8">S41 family peptidase</fullName>
    </submittedName>
</protein>
<keyword evidence="4 5" id="KW-0720">Serine protease</keyword>
<dbReference type="GO" id="GO:0030288">
    <property type="term" value="C:outer membrane-bounded periplasmic space"/>
    <property type="evidence" value="ECO:0007669"/>
    <property type="project" value="TreeGrafter"/>
</dbReference>
<dbReference type="SMART" id="SM00228">
    <property type="entry name" value="PDZ"/>
    <property type="match status" value="1"/>
</dbReference>
<reference evidence="8 9" key="1">
    <citation type="submission" date="2019-06" db="EMBL/GenBank/DDBJ databases">
        <title>Quisquiliibacterium sp. nov., isolated from a maize field.</title>
        <authorList>
            <person name="Lin S.-Y."/>
            <person name="Tsai C.-F."/>
            <person name="Young C.-C."/>
        </authorList>
    </citation>
    <scope>NUCLEOTIDE SEQUENCE [LARGE SCALE GENOMIC DNA]</scope>
    <source>
        <strain evidence="8 9">CC-CFT501</strain>
    </source>
</reference>
<feature type="domain" description="PDZ" evidence="7">
    <location>
        <begin position="88"/>
        <end position="170"/>
    </location>
</feature>
<dbReference type="EMBL" id="VDUY01000004">
    <property type="protein sequence ID" value="TXL65396.1"/>
    <property type="molecule type" value="Genomic_DNA"/>
</dbReference>